<proteinExistence type="predicted"/>
<dbReference type="Pfam" id="PF26527">
    <property type="entry name" value="DUF8176"/>
    <property type="match status" value="1"/>
</dbReference>
<evidence type="ECO:0000256" key="1">
    <source>
        <dbReference type="SAM" id="MobiDB-lite"/>
    </source>
</evidence>
<protein>
    <recommendedName>
        <fullName evidence="3">DUF8176 domain-containing protein</fullName>
    </recommendedName>
</protein>
<keyword evidence="2" id="KW-1133">Transmembrane helix</keyword>
<reference evidence="4 5" key="1">
    <citation type="submission" date="2019-02" db="EMBL/GenBank/DDBJ databases">
        <authorList>
            <consortium name="Pathogen Informatics"/>
        </authorList>
    </citation>
    <scope>NUCLEOTIDE SEQUENCE [LARGE SCALE GENOMIC DNA]</scope>
    <source>
        <strain evidence="4 5">3012STDY6756504</strain>
    </source>
</reference>
<dbReference type="Proteomes" id="UP000290439">
    <property type="component" value="Chromosome"/>
</dbReference>
<evidence type="ECO:0000313" key="4">
    <source>
        <dbReference type="EMBL" id="VFB00255.1"/>
    </source>
</evidence>
<feature type="compositionally biased region" description="Acidic residues" evidence="1">
    <location>
        <begin position="65"/>
        <end position="82"/>
    </location>
</feature>
<feature type="compositionally biased region" description="Basic residues" evidence="1">
    <location>
        <begin position="17"/>
        <end position="27"/>
    </location>
</feature>
<sequence length="335" mass="35014">MSDNPFDPGLPMVRVPPPRKRGRRRRPPPAAAQPDGPGQREGSWDDWLETPTGPLEPPAGTEQPAADDLEQWQQEPEYDAPEETVAAYRDHEPSLLPPLIDRSGKIGGGRRAPRAKRSTSDDGSGGGGRALSILMGVGLAIGIAAVAVVISTSTGGDDKRTVTADVRGQTPNAAEQPNGGNQLPTVTAPTTSAPPESPVESPPYAADGCVQQLDGTGGAVVSGTPTGGTGSGADAIFGFEHAYYVARDGHRARNFVTADAAVSDAEGIDRGIAQVPLGTRYCVTITPLADSAPQRYLVDLVQQYPGEPPDTFHQIITVATLDGHTRITRIEKAPS</sequence>
<gene>
    <name evidence="4" type="ORF">NCTC10797_04049</name>
</gene>
<feature type="compositionally biased region" description="Polar residues" evidence="1">
    <location>
        <begin position="170"/>
        <end position="183"/>
    </location>
</feature>
<evidence type="ECO:0000259" key="3">
    <source>
        <dbReference type="Pfam" id="PF26527"/>
    </source>
</evidence>
<dbReference type="RefSeq" id="WP_130918175.1">
    <property type="nucleotide sequence ID" value="NZ_LR215973.1"/>
</dbReference>
<keyword evidence="2" id="KW-0472">Membrane</keyword>
<feature type="domain" description="DUF8176" evidence="3">
    <location>
        <begin position="216"/>
        <end position="331"/>
    </location>
</feature>
<keyword evidence="2" id="KW-0812">Transmembrane</keyword>
<evidence type="ECO:0000256" key="2">
    <source>
        <dbReference type="SAM" id="Phobius"/>
    </source>
</evidence>
<feature type="compositionally biased region" description="Low complexity" evidence="1">
    <location>
        <begin position="184"/>
        <end position="194"/>
    </location>
</feature>
<dbReference type="InterPro" id="IPR058489">
    <property type="entry name" value="DUF8176"/>
</dbReference>
<dbReference type="AlphaFoldDB" id="A0A4U8W6N6"/>
<organism evidence="4 5">
    <name type="scientific">Nocardia cyriacigeorgica</name>
    <dbReference type="NCBI Taxonomy" id="135487"/>
    <lineage>
        <taxon>Bacteria</taxon>
        <taxon>Bacillati</taxon>
        <taxon>Actinomycetota</taxon>
        <taxon>Actinomycetes</taxon>
        <taxon>Mycobacteriales</taxon>
        <taxon>Nocardiaceae</taxon>
        <taxon>Nocardia</taxon>
    </lineage>
</organism>
<feature type="transmembrane region" description="Helical" evidence="2">
    <location>
        <begin position="130"/>
        <end position="150"/>
    </location>
</feature>
<feature type="region of interest" description="Disordered" evidence="1">
    <location>
        <begin position="1"/>
        <end position="127"/>
    </location>
</feature>
<evidence type="ECO:0000313" key="5">
    <source>
        <dbReference type="Proteomes" id="UP000290439"/>
    </source>
</evidence>
<name>A0A4U8W6N6_9NOCA</name>
<feature type="region of interest" description="Disordered" evidence="1">
    <location>
        <begin position="170"/>
        <end position="202"/>
    </location>
</feature>
<accession>A0A4U8W6N6</accession>
<dbReference type="EMBL" id="LR215973">
    <property type="protein sequence ID" value="VFB00255.1"/>
    <property type="molecule type" value="Genomic_DNA"/>
</dbReference>